<feature type="repeat" description="TPR" evidence="1">
    <location>
        <begin position="301"/>
        <end position="334"/>
    </location>
</feature>
<dbReference type="OrthoDB" id="1237882at2"/>
<dbReference type="Gene3D" id="1.25.40.10">
    <property type="entry name" value="Tetratricopeptide repeat domain"/>
    <property type="match status" value="1"/>
</dbReference>
<gene>
    <name evidence="3" type="ORF">SAMN05421594_4218</name>
</gene>
<accession>A0A1I5BVM2</accession>
<dbReference type="InterPro" id="IPR019734">
    <property type="entry name" value="TPR_rpt"/>
</dbReference>
<feature type="chain" id="PRO_5011796625" evidence="2">
    <location>
        <begin position="20"/>
        <end position="453"/>
    </location>
</feature>
<keyword evidence="4" id="KW-1185">Reference proteome</keyword>
<proteinExistence type="predicted"/>
<keyword evidence="2" id="KW-0732">Signal</keyword>
<dbReference type="AlphaFoldDB" id="A0A1I5BVM2"/>
<dbReference type="InterPro" id="IPR011990">
    <property type="entry name" value="TPR-like_helical_dom_sf"/>
</dbReference>
<evidence type="ECO:0000313" key="3">
    <source>
        <dbReference type="EMBL" id="SFN78753.1"/>
    </source>
</evidence>
<keyword evidence="1" id="KW-0802">TPR repeat</keyword>
<dbReference type="SUPFAM" id="SSF48452">
    <property type="entry name" value="TPR-like"/>
    <property type="match status" value="1"/>
</dbReference>
<evidence type="ECO:0000313" key="4">
    <source>
        <dbReference type="Proteomes" id="UP000198769"/>
    </source>
</evidence>
<dbReference type="RefSeq" id="WP_090026880.1">
    <property type="nucleotide sequence ID" value="NZ_FOVD01000008.1"/>
</dbReference>
<dbReference type="EMBL" id="FOVD01000008">
    <property type="protein sequence ID" value="SFN78753.1"/>
    <property type="molecule type" value="Genomic_DNA"/>
</dbReference>
<reference evidence="4" key="1">
    <citation type="submission" date="2016-10" db="EMBL/GenBank/DDBJ databases">
        <authorList>
            <person name="Varghese N."/>
            <person name="Submissions S."/>
        </authorList>
    </citation>
    <scope>NUCLEOTIDE SEQUENCE [LARGE SCALE GENOMIC DNA]</scope>
    <source>
        <strain evidence="4">DSM 25575</strain>
    </source>
</reference>
<evidence type="ECO:0000256" key="1">
    <source>
        <dbReference type="PROSITE-ProRule" id="PRU00339"/>
    </source>
</evidence>
<dbReference type="PROSITE" id="PS50005">
    <property type="entry name" value="TPR"/>
    <property type="match status" value="1"/>
</dbReference>
<sequence>MKQLYIILMLLTCFITTDAQQKSFSDYEHQLDTALKNYSKSPNYQYLKDLVTYFKAAKKLNAKHLTKDVVGIAVFLDNGNSHLDLFPAVYTYDNDKVDISALRSSITKMPSDEMKEYADAFLNNRRDIGKSKIFQSLLTDHPKAESTYTELPNEYKVVSPADVSFVRGNDDWMYAISFGSEGIIIYAFKLSLADEEISGKKVVEKIRQEKEDELTTLLEKYPYAHYSDDHGIYSYIKRLRESTPFSKDKEFLKNTESYEQRIKRDSLINHIGMFNYLLKLKFPKELLEDGAENIDIYGLKHFSAHTLGDYYFFKQDYNKAIEYYRKAVFDFPNSSDSRVCRDVENSLLSISKSYRQLNKMNDAYASLLGAIYSCGNISDTEEKQFNNYIATDTADRDQLKKDIDQSLLTIKNLKNNYYSFTFRNKTSFFYGKDEFVKNITRHMTTTHFYQSLK</sequence>
<evidence type="ECO:0000256" key="2">
    <source>
        <dbReference type="SAM" id="SignalP"/>
    </source>
</evidence>
<protein>
    <submittedName>
        <fullName evidence="3">Uncharacterized protein</fullName>
    </submittedName>
</protein>
<name>A0A1I5BVM2_CHROL</name>
<dbReference type="Proteomes" id="UP000198769">
    <property type="component" value="Unassembled WGS sequence"/>
</dbReference>
<organism evidence="3 4">
    <name type="scientific">Chryseobacterium oleae</name>
    <dbReference type="NCBI Taxonomy" id="491207"/>
    <lineage>
        <taxon>Bacteria</taxon>
        <taxon>Pseudomonadati</taxon>
        <taxon>Bacteroidota</taxon>
        <taxon>Flavobacteriia</taxon>
        <taxon>Flavobacteriales</taxon>
        <taxon>Weeksellaceae</taxon>
        <taxon>Chryseobacterium group</taxon>
        <taxon>Chryseobacterium</taxon>
    </lineage>
</organism>
<feature type="signal peptide" evidence="2">
    <location>
        <begin position="1"/>
        <end position="19"/>
    </location>
</feature>